<dbReference type="SUPFAM" id="SSF53383">
    <property type="entry name" value="PLP-dependent transferases"/>
    <property type="match status" value="1"/>
</dbReference>
<evidence type="ECO:0000256" key="5">
    <source>
        <dbReference type="ARBA" id="ARBA00022679"/>
    </source>
</evidence>
<dbReference type="OrthoDB" id="550424at2759"/>
<evidence type="ECO:0000313" key="9">
    <source>
        <dbReference type="EMBL" id="OGM44170.1"/>
    </source>
</evidence>
<dbReference type="EMBL" id="LYCR01000059">
    <property type="protein sequence ID" value="OGM44170.1"/>
    <property type="molecule type" value="Genomic_DNA"/>
</dbReference>
<evidence type="ECO:0000256" key="6">
    <source>
        <dbReference type="ARBA" id="ARBA00022898"/>
    </source>
</evidence>
<dbReference type="AlphaFoldDB" id="A0A1F7ZXJ9"/>
<reference evidence="9 10" key="1">
    <citation type="journal article" date="2016" name="Genome Biol. Evol.">
        <title>Draft genome sequence of an aflatoxigenic Aspergillus species, A. bombycis.</title>
        <authorList>
            <person name="Moore G.G."/>
            <person name="Mack B.M."/>
            <person name="Beltz S.B."/>
            <person name="Gilbert M.K."/>
        </authorList>
    </citation>
    <scope>NUCLEOTIDE SEQUENCE [LARGE SCALE GENOMIC DNA]</scope>
    <source>
        <strain evidence="10">NRRL 26010</strain>
    </source>
</reference>
<evidence type="ECO:0000313" key="10">
    <source>
        <dbReference type="Proteomes" id="UP000179179"/>
    </source>
</evidence>
<proteinExistence type="inferred from homology"/>
<keyword evidence="4 7" id="KW-0032">Aminotransferase</keyword>
<dbReference type="PANTHER" id="PTHR11879">
    <property type="entry name" value="ASPARTATE AMINOTRANSFERASE"/>
    <property type="match status" value="1"/>
</dbReference>
<dbReference type="STRING" id="109264.A0A1F7ZXJ9"/>
<dbReference type="InterPro" id="IPR015424">
    <property type="entry name" value="PyrdxlP-dep_Trfase"/>
</dbReference>
<accession>A0A1F7ZXJ9</accession>
<evidence type="ECO:0000256" key="3">
    <source>
        <dbReference type="ARBA" id="ARBA00011738"/>
    </source>
</evidence>
<dbReference type="InterPro" id="IPR000796">
    <property type="entry name" value="Asp_trans"/>
</dbReference>
<dbReference type="RefSeq" id="XP_022387887.1">
    <property type="nucleotide sequence ID" value="XM_022534130.1"/>
</dbReference>
<dbReference type="CDD" id="cd00609">
    <property type="entry name" value="AAT_like"/>
    <property type="match status" value="1"/>
</dbReference>
<comment type="caution">
    <text evidence="9">The sequence shown here is derived from an EMBL/GenBank/DDBJ whole genome shotgun (WGS) entry which is preliminary data.</text>
</comment>
<comment type="subunit">
    <text evidence="3 7">Homodimer.</text>
</comment>
<feature type="domain" description="Aminotransferase class I/classII large" evidence="8">
    <location>
        <begin position="57"/>
        <end position="433"/>
    </location>
</feature>
<dbReference type="Proteomes" id="UP000179179">
    <property type="component" value="Unassembled WGS sequence"/>
</dbReference>
<keyword evidence="5 7" id="KW-0808">Transferase</keyword>
<comment type="similarity">
    <text evidence="2">Belongs to the class-I pyridoxal-phosphate-dependent aminotransferase family.</text>
</comment>
<evidence type="ECO:0000256" key="7">
    <source>
        <dbReference type="RuleBase" id="RU000480"/>
    </source>
</evidence>
<comment type="miscellaneous">
    <text evidence="7">In eukaryotes there are cytoplasmic, mitochondrial and chloroplastic isozymes.</text>
</comment>
<dbReference type="EC" id="2.6.1.1" evidence="7"/>
<dbReference type="FunFam" id="3.40.640.10:FF:000066">
    <property type="entry name" value="Aspartate aminotransferase"/>
    <property type="match status" value="1"/>
</dbReference>
<organism evidence="9 10">
    <name type="scientific">Aspergillus bombycis</name>
    <dbReference type="NCBI Taxonomy" id="109264"/>
    <lineage>
        <taxon>Eukaryota</taxon>
        <taxon>Fungi</taxon>
        <taxon>Dikarya</taxon>
        <taxon>Ascomycota</taxon>
        <taxon>Pezizomycotina</taxon>
        <taxon>Eurotiomycetes</taxon>
        <taxon>Eurotiomycetidae</taxon>
        <taxon>Eurotiales</taxon>
        <taxon>Aspergillaceae</taxon>
        <taxon>Aspergillus</taxon>
    </lineage>
</organism>
<evidence type="ECO:0000256" key="4">
    <source>
        <dbReference type="ARBA" id="ARBA00022576"/>
    </source>
</evidence>
<dbReference type="GO" id="GO:0005829">
    <property type="term" value="C:cytosol"/>
    <property type="evidence" value="ECO:0007669"/>
    <property type="project" value="TreeGrafter"/>
</dbReference>
<dbReference type="InterPro" id="IPR015422">
    <property type="entry name" value="PyrdxlP-dep_Trfase_small"/>
</dbReference>
<keyword evidence="6" id="KW-0663">Pyridoxal phosphate</keyword>
<dbReference type="NCBIfam" id="NF006719">
    <property type="entry name" value="PRK09257.1"/>
    <property type="match status" value="1"/>
</dbReference>
<evidence type="ECO:0000256" key="2">
    <source>
        <dbReference type="ARBA" id="ARBA00007441"/>
    </source>
</evidence>
<dbReference type="Gene3D" id="3.40.640.10">
    <property type="entry name" value="Type I PLP-dependent aspartate aminotransferase-like (Major domain)"/>
    <property type="match status" value="1"/>
</dbReference>
<dbReference type="Pfam" id="PF00155">
    <property type="entry name" value="Aminotran_1_2"/>
    <property type="match status" value="1"/>
</dbReference>
<evidence type="ECO:0000259" key="8">
    <source>
        <dbReference type="Pfam" id="PF00155"/>
    </source>
</evidence>
<keyword evidence="10" id="KW-1185">Reference proteome</keyword>
<protein>
    <recommendedName>
        <fullName evidence="7">Aspartate aminotransferase</fullName>
        <ecNumber evidence="7">2.6.1.1</ecNumber>
    </recommendedName>
</protein>
<evidence type="ECO:0000256" key="1">
    <source>
        <dbReference type="ARBA" id="ARBA00001933"/>
    </source>
</evidence>
<name>A0A1F7ZXJ9_9EURO</name>
<dbReference type="PANTHER" id="PTHR11879:SF20">
    <property type="entry name" value="ASPARTATE AMINOTRANSFERASE"/>
    <property type="match status" value="1"/>
</dbReference>
<comment type="catalytic activity">
    <reaction evidence="7">
        <text>L-aspartate + 2-oxoglutarate = oxaloacetate + L-glutamate</text>
        <dbReference type="Rhea" id="RHEA:21824"/>
        <dbReference type="ChEBI" id="CHEBI:16452"/>
        <dbReference type="ChEBI" id="CHEBI:16810"/>
        <dbReference type="ChEBI" id="CHEBI:29985"/>
        <dbReference type="ChEBI" id="CHEBI:29991"/>
        <dbReference type="EC" id="2.6.1.1"/>
    </reaction>
</comment>
<dbReference type="GeneID" id="34450391"/>
<gene>
    <name evidence="9" type="ORF">ABOM_007001</name>
</gene>
<dbReference type="PRINTS" id="PR00799">
    <property type="entry name" value="TRANSAMINASE"/>
</dbReference>
<dbReference type="InterPro" id="IPR004839">
    <property type="entry name" value="Aminotransferase_I/II_large"/>
</dbReference>
<dbReference type="GO" id="GO:0030170">
    <property type="term" value="F:pyridoxal phosphate binding"/>
    <property type="evidence" value="ECO:0007669"/>
    <property type="project" value="InterPro"/>
</dbReference>
<dbReference type="FunFam" id="3.90.1150.10:FF:000001">
    <property type="entry name" value="Aspartate aminotransferase"/>
    <property type="match status" value="1"/>
</dbReference>
<dbReference type="Gene3D" id="3.90.1150.10">
    <property type="entry name" value="Aspartate Aminotransferase, domain 1"/>
    <property type="match status" value="1"/>
</dbReference>
<dbReference type="GO" id="GO:0004069">
    <property type="term" value="F:L-aspartate:2-oxoglutarate aminotransferase activity"/>
    <property type="evidence" value="ECO:0007669"/>
    <property type="project" value="UniProtKB-EC"/>
</dbReference>
<dbReference type="InterPro" id="IPR004838">
    <property type="entry name" value="NHTrfase_class1_PyrdxlP-BS"/>
</dbReference>
<dbReference type="PROSITE" id="PS00105">
    <property type="entry name" value="AA_TRANSFER_CLASS_1"/>
    <property type="match status" value="1"/>
</dbReference>
<dbReference type="InterPro" id="IPR015421">
    <property type="entry name" value="PyrdxlP-dep_Trfase_major"/>
</dbReference>
<dbReference type="GO" id="GO:0006532">
    <property type="term" value="P:aspartate biosynthetic process"/>
    <property type="evidence" value="ECO:0007669"/>
    <property type="project" value="TreeGrafter"/>
</dbReference>
<sequence>MLRSHSQLLHRLVPALTRNFVNTASGNMSAQYLDVPVLPADAAFGLLADFDADQDPTKVSLIAGAYRDEKGQPWILPSVKQAKERIAADPRSHHEYLGIAGSPVFLDIAKSLVFGTELAESRNIASIQAVSGTGANHLGAAFLAKHLKPQHVFIPDPTWVNHKTVWAVAGPNVVQKEYPYYDPHRRSIRFADMLSTLETDAQPNDVVILQACAHNPTGLDLTRDQWKQLADVVLKKKLFVVFDSAYQGFATGNVEEDAWSVRYFTERLLSSQDPGQRIPGLCVAQSFSKNFGLYGERVGALHLVAPSDVSVQGAKSQLSLIARAEYSNPPRFGAQIVETVLTDAELRRQWQQDLNTMSSRIMDMRKQLRTRLEGLATPGDWSHIESQTGMFSYTGLSKEHVNRLKEEYHVYLMPSGRASLCGLNEGNVDYVARCISEVVKGN</sequence>
<comment type="cofactor">
    <cofactor evidence="1">
        <name>pyridoxal 5'-phosphate</name>
        <dbReference type="ChEBI" id="CHEBI:597326"/>
    </cofactor>
</comment>